<organism evidence="2 3">
    <name type="scientific">Microlunatus phosphovorus (strain ATCC 700054 / DSM 10555 / JCM 9379 / NBRC 101784 / NCIMB 13414 / VKM Ac-1990 / NM-1)</name>
    <dbReference type="NCBI Taxonomy" id="1032480"/>
    <lineage>
        <taxon>Bacteria</taxon>
        <taxon>Bacillati</taxon>
        <taxon>Actinomycetota</taxon>
        <taxon>Actinomycetes</taxon>
        <taxon>Propionibacteriales</taxon>
        <taxon>Propionibacteriaceae</taxon>
        <taxon>Microlunatus</taxon>
    </lineage>
</organism>
<keyword evidence="3" id="KW-1185">Reference proteome</keyword>
<feature type="region of interest" description="Disordered" evidence="1">
    <location>
        <begin position="1"/>
        <end position="28"/>
    </location>
</feature>
<dbReference type="Proteomes" id="UP000007947">
    <property type="component" value="Chromosome"/>
</dbReference>
<dbReference type="AlphaFoldDB" id="F5XID0"/>
<dbReference type="EMBL" id="AP012204">
    <property type="protein sequence ID" value="BAK35799.1"/>
    <property type="molecule type" value="Genomic_DNA"/>
</dbReference>
<evidence type="ECO:0000256" key="1">
    <source>
        <dbReference type="SAM" id="MobiDB-lite"/>
    </source>
</evidence>
<evidence type="ECO:0000313" key="3">
    <source>
        <dbReference type="Proteomes" id="UP000007947"/>
    </source>
</evidence>
<sequence>MDVSSEGWAEQPDATSAATKPRLQPTSRLPVRCGFRNTLDQALLAQMTIGT</sequence>
<evidence type="ECO:0000313" key="2">
    <source>
        <dbReference type="EMBL" id="BAK35799.1"/>
    </source>
</evidence>
<dbReference type="KEGG" id="mph:MLP_27850"/>
<accession>F5XID0</accession>
<proteinExistence type="predicted"/>
<dbReference type="HOGENOM" id="CLU_3100930_0_0_11"/>
<name>F5XID0_MICPN</name>
<protein>
    <submittedName>
        <fullName evidence="2">Uncharacterized protein</fullName>
    </submittedName>
</protein>
<gene>
    <name evidence="2" type="ordered locus">MLP_27850</name>
</gene>
<reference evidence="2 3" key="1">
    <citation type="submission" date="2011-05" db="EMBL/GenBank/DDBJ databases">
        <title>Whole genome sequence of Microlunatus phosphovorus NM-1.</title>
        <authorList>
            <person name="Hosoyama A."/>
            <person name="Sasaki K."/>
            <person name="Harada T."/>
            <person name="Igarashi R."/>
            <person name="Kawakoshi A."/>
            <person name="Sasagawa M."/>
            <person name="Fukada J."/>
            <person name="Nakamura S."/>
            <person name="Katano Y."/>
            <person name="Hanada S."/>
            <person name="Kamagata Y."/>
            <person name="Nakamura N."/>
            <person name="Yamazaki S."/>
            <person name="Fujita N."/>
        </authorList>
    </citation>
    <scope>NUCLEOTIDE SEQUENCE [LARGE SCALE GENOMIC DNA]</scope>
    <source>
        <strain evidence="3">ATCC 700054 / DSM 10555 / JCM 9379 / NBRC 101784 / NCIMB 13414 / VKM Ac-1990 / NM-1</strain>
    </source>
</reference>